<dbReference type="InterPro" id="IPR023198">
    <property type="entry name" value="PGP-like_dom2"/>
</dbReference>
<evidence type="ECO:0000256" key="4">
    <source>
        <dbReference type="ARBA" id="ARBA00022842"/>
    </source>
</evidence>
<comment type="caution">
    <text evidence="5">The sequence shown here is derived from an EMBL/GenBank/DDBJ whole genome shotgun (WGS) entry which is preliminary data.</text>
</comment>
<proteinExistence type="inferred from homology"/>
<dbReference type="InterPro" id="IPR051600">
    <property type="entry name" value="Beta-PGM-like"/>
</dbReference>
<dbReference type="EMBL" id="JARVCO010000002">
    <property type="protein sequence ID" value="MDZ8117691.1"/>
    <property type="molecule type" value="Genomic_DNA"/>
</dbReference>
<evidence type="ECO:0000313" key="6">
    <source>
        <dbReference type="Proteomes" id="UP001290861"/>
    </source>
</evidence>
<dbReference type="CDD" id="cd07505">
    <property type="entry name" value="HAD_BPGM-like"/>
    <property type="match status" value="1"/>
</dbReference>
<dbReference type="NCBIfam" id="TIGR01509">
    <property type="entry name" value="HAD-SF-IA-v3"/>
    <property type="match status" value="1"/>
</dbReference>
<dbReference type="SUPFAM" id="SSF56784">
    <property type="entry name" value="HAD-like"/>
    <property type="match status" value="1"/>
</dbReference>
<sequence>MLSAVIFDFDGIIVDSEPMHFRAFNEVLNPIDMKISWEDYCETYIGFDDRDAFREAFAQNKRKFTEKEMKRLIAAKAEVFQSYIRNGDVTPLPGAVQLIKSIPVRLPVALCSGALREDIDPIIESLKIDGCFDQIVTAEDTPKSKPDPAPYILTCEKLGIDDPATAVAIEDTPAGIMSAKGAGLKVLAVTNSYDRGYLMEADAVTDSLEHVSRPQLENLIV</sequence>
<name>A0ABU5MUA7_9BACT</name>
<dbReference type="InterPro" id="IPR023214">
    <property type="entry name" value="HAD_sf"/>
</dbReference>
<dbReference type="Pfam" id="PF13419">
    <property type="entry name" value="HAD_2"/>
    <property type="match status" value="1"/>
</dbReference>
<dbReference type="PANTHER" id="PTHR46193:SF21">
    <property type="entry name" value="SLL1138 PROTEIN"/>
    <property type="match status" value="1"/>
</dbReference>
<comment type="similarity">
    <text evidence="2">Belongs to the HAD-like hydrolase superfamily. CbbY/CbbZ/Gph/YieH family.</text>
</comment>
<dbReference type="InterPro" id="IPR006439">
    <property type="entry name" value="HAD-SF_hydro_IA"/>
</dbReference>
<dbReference type="Proteomes" id="UP001290861">
    <property type="component" value="Unassembled WGS sequence"/>
</dbReference>
<evidence type="ECO:0000256" key="1">
    <source>
        <dbReference type="ARBA" id="ARBA00001946"/>
    </source>
</evidence>
<evidence type="ECO:0000256" key="3">
    <source>
        <dbReference type="ARBA" id="ARBA00022723"/>
    </source>
</evidence>
<dbReference type="SFLD" id="SFLDS00003">
    <property type="entry name" value="Haloacid_Dehalogenase"/>
    <property type="match status" value="1"/>
</dbReference>
<organism evidence="5 6">
    <name type="scientific">Pontiella agarivorans</name>
    <dbReference type="NCBI Taxonomy" id="3038953"/>
    <lineage>
        <taxon>Bacteria</taxon>
        <taxon>Pseudomonadati</taxon>
        <taxon>Kiritimatiellota</taxon>
        <taxon>Kiritimatiellia</taxon>
        <taxon>Kiritimatiellales</taxon>
        <taxon>Pontiellaceae</taxon>
        <taxon>Pontiella</taxon>
    </lineage>
</organism>
<evidence type="ECO:0000313" key="5">
    <source>
        <dbReference type="EMBL" id="MDZ8117691.1"/>
    </source>
</evidence>
<dbReference type="InterPro" id="IPR036412">
    <property type="entry name" value="HAD-like_sf"/>
</dbReference>
<gene>
    <name evidence="5" type="ORF">P9H32_03550</name>
</gene>
<protein>
    <submittedName>
        <fullName evidence="5">HAD family phosphatase</fullName>
    </submittedName>
</protein>
<keyword evidence="4" id="KW-0460">Magnesium</keyword>
<evidence type="ECO:0000256" key="2">
    <source>
        <dbReference type="ARBA" id="ARBA00006171"/>
    </source>
</evidence>
<reference evidence="5 6" key="1">
    <citation type="journal article" date="2024" name="Appl. Environ. Microbiol.">
        <title>Pontiella agarivorans sp. nov., a novel marine anaerobic bacterium capable of degrading macroalgal polysaccharides and fixing nitrogen.</title>
        <authorList>
            <person name="Liu N."/>
            <person name="Kivenson V."/>
            <person name="Peng X."/>
            <person name="Cui Z."/>
            <person name="Lankiewicz T.S."/>
            <person name="Gosselin K.M."/>
            <person name="English C.J."/>
            <person name="Blair E.M."/>
            <person name="O'Malley M.A."/>
            <person name="Valentine D.L."/>
        </authorList>
    </citation>
    <scope>NUCLEOTIDE SEQUENCE [LARGE SCALE GENOMIC DNA]</scope>
    <source>
        <strain evidence="5 6">NLcol2</strain>
    </source>
</reference>
<keyword evidence="3" id="KW-0479">Metal-binding</keyword>
<dbReference type="SFLD" id="SFLDG01129">
    <property type="entry name" value="C1.5:_HAD__Beta-PGM__Phosphata"/>
    <property type="match status" value="1"/>
</dbReference>
<dbReference type="Gene3D" id="3.40.50.1000">
    <property type="entry name" value="HAD superfamily/HAD-like"/>
    <property type="match status" value="1"/>
</dbReference>
<comment type="cofactor">
    <cofactor evidence="1">
        <name>Mg(2+)</name>
        <dbReference type="ChEBI" id="CHEBI:18420"/>
    </cofactor>
</comment>
<dbReference type="InterPro" id="IPR041492">
    <property type="entry name" value="HAD_2"/>
</dbReference>
<dbReference type="Gene3D" id="1.10.150.240">
    <property type="entry name" value="Putative phosphatase, domain 2"/>
    <property type="match status" value="1"/>
</dbReference>
<dbReference type="PRINTS" id="PR00413">
    <property type="entry name" value="HADHALOGNASE"/>
</dbReference>
<accession>A0ABU5MUA7</accession>
<keyword evidence="6" id="KW-1185">Reference proteome</keyword>
<dbReference type="SFLD" id="SFLDG01135">
    <property type="entry name" value="C1.5.6:_HAD__Beta-PGM__Phospha"/>
    <property type="match status" value="1"/>
</dbReference>
<dbReference type="PANTHER" id="PTHR46193">
    <property type="entry name" value="6-PHOSPHOGLUCONATE PHOSPHATASE"/>
    <property type="match status" value="1"/>
</dbReference>
<dbReference type="RefSeq" id="WP_322607489.1">
    <property type="nucleotide sequence ID" value="NZ_JARVCO010000002.1"/>
</dbReference>